<feature type="transmembrane region" description="Helical" evidence="10">
    <location>
        <begin position="329"/>
        <end position="347"/>
    </location>
</feature>
<evidence type="ECO:0000256" key="6">
    <source>
        <dbReference type="ARBA" id="ARBA00022692"/>
    </source>
</evidence>
<evidence type="ECO:0000256" key="4">
    <source>
        <dbReference type="ARBA" id="ARBA00022676"/>
    </source>
</evidence>
<organism evidence="11 12">
    <name type="scientific">Candidatus Woesebacteria bacterium GW2011_GWA1_39_12</name>
    <dbReference type="NCBI Taxonomy" id="1618549"/>
    <lineage>
        <taxon>Bacteria</taxon>
        <taxon>Candidatus Woeseibacteriota</taxon>
    </lineage>
</organism>
<comment type="pathway">
    <text evidence="2">Glycolipid biosynthesis; glycosylphosphatidylinositol-anchor biosynthesis.</text>
</comment>
<dbReference type="EMBL" id="LBWA01000005">
    <property type="protein sequence ID" value="KKQ98109.1"/>
    <property type="molecule type" value="Genomic_DNA"/>
</dbReference>
<feature type="transmembrane region" description="Helical" evidence="10">
    <location>
        <begin position="380"/>
        <end position="402"/>
    </location>
</feature>
<sequence length="404" mass="46373">MGIKKLLTFFLVWRILLFIFLFFALYYLPLQKNFLGGGLENYLEKPYLWAWANFDGEHFLAIAKEGYRPLTYFFFPVYPILTRLFAGLIGGSFYSYLVSGLFLSHSAFFIGLMGLVRLIRLDYKGNIVFLTIILVLLFPTSFYFASVYSESLFLALSVWTFYFARKKRWVLVGLLGAIASATRIVGVALFPALVVEALIQAKEKKTHLFLPIVSSFCVLLGLITYATFLRQDAGDPLAFFNSLNQVFGEQRSQILIFLPQVFYRYIFKILPNINYSYFPVVFSTWFEFLVAVLFGGLGLLGILALRLHHISYGMWLRSGSSRIFELAKIRSSYTVYLVLGYLIPTLTGSFSSLPRYVLILFPGFILMAVYLNKLKSSYRYFFFAILFILLGIATALFVRGYWIA</sequence>
<dbReference type="GO" id="GO:0016020">
    <property type="term" value="C:membrane"/>
    <property type="evidence" value="ECO:0007669"/>
    <property type="project" value="GOC"/>
</dbReference>
<feature type="transmembrane region" description="Helical" evidence="10">
    <location>
        <begin position="6"/>
        <end position="28"/>
    </location>
</feature>
<dbReference type="PANTHER" id="PTHR12468:SF2">
    <property type="entry name" value="GPI MANNOSYLTRANSFERASE 2"/>
    <property type="match status" value="1"/>
</dbReference>
<dbReference type="GO" id="GO:0031501">
    <property type="term" value="C:mannosyltransferase complex"/>
    <property type="evidence" value="ECO:0007669"/>
    <property type="project" value="TreeGrafter"/>
</dbReference>
<evidence type="ECO:0000256" key="7">
    <source>
        <dbReference type="ARBA" id="ARBA00022824"/>
    </source>
</evidence>
<feature type="transmembrane region" description="Helical" evidence="10">
    <location>
        <begin position="169"/>
        <end position="195"/>
    </location>
</feature>
<evidence type="ECO:0000256" key="8">
    <source>
        <dbReference type="ARBA" id="ARBA00022989"/>
    </source>
</evidence>
<keyword evidence="3" id="KW-0337">GPI-anchor biosynthesis</keyword>
<evidence type="ECO:0000256" key="5">
    <source>
        <dbReference type="ARBA" id="ARBA00022679"/>
    </source>
</evidence>
<evidence type="ECO:0000256" key="3">
    <source>
        <dbReference type="ARBA" id="ARBA00022502"/>
    </source>
</evidence>
<feature type="transmembrane region" description="Helical" evidence="10">
    <location>
        <begin position="96"/>
        <end position="115"/>
    </location>
</feature>
<name>A0A0G0PJ62_9BACT</name>
<dbReference type="GO" id="GO:0004376">
    <property type="term" value="F:GPI mannosyltransferase activity"/>
    <property type="evidence" value="ECO:0007669"/>
    <property type="project" value="InterPro"/>
</dbReference>
<comment type="subcellular location">
    <subcellularLocation>
        <location evidence="1">Endoplasmic reticulum membrane</location>
        <topology evidence="1">Multi-pass membrane protein</topology>
    </subcellularLocation>
</comment>
<protein>
    <submittedName>
        <fullName evidence="11">Putative integral membrane protein</fullName>
    </submittedName>
</protein>
<evidence type="ECO:0000313" key="12">
    <source>
        <dbReference type="Proteomes" id="UP000034325"/>
    </source>
</evidence>
<keyword evidence="8 10" id="KW-1133">Transmembrane helix</keyword>
<evidence type="ECO:0000256" key="1">
    <source>
        <dbReference type="ARBA" id="ARBA00004477"/>
    </source>
</evidence>
<keyword evidence="4" id="KW-0328">Glycosyltransferase</keyword>
<feature type="transmembrane region" description="Helical" evidence="10">
    <location>
        <begin position="207"/>
        <end position="228"/>
    </location>
</feature>
<evidence type="ECO:0000256" key="10">
    <source>
        <dbReference type="SAM" id="Phobius"/>
    </source>
</evidence>
<feature type="transmembrane region" description="Helical" evidence="10">
    <location>
        <begin position="353"/>
        <end position="371"/>
    </location>
</feature>
<accession>A0A0G0PJ62</accession>
<dbReference type="GO" id="GO:0006506">
    <property type="term" value="P:GPI anchor biosynthetic process"/>
    <property type="evidence" value="ECO:0007669"/>
    <property type="project" value="UniProtKB-UniPathway"/>
</dbReference>
<dbReference type="Proteomes" id="UP000034325">
    <property type="component" value="Unassembled WGS sequence"/>
</dbReference>
<dbReference type="PANTHER" id="PTHR12468">
    <property type="entry name" value="GPI MANNOSYLTRANSFERASE 2"/>
    <property type="match status" value="1"/>
</dbReference>
<keyword evidence="6 10" id="KW-0812">Transmembrane</keyword>
<feature type="transmembrane region" description="Helical" evidence="10">
    <location>
        <begin position="127"/>
        <end position="149"/>
    </location>
</feature>
<evidence type="ECO:0000313" key="11">
    <source>
        <dbReference type="EMBL" id="KKQ98109.1"/>
    </source>
</evidence>
<reference evidence="11 12" key="1">
    <citation type="journal article" date="2015" name="Nature">
        <title>rRNA introns, odd ribosomes, and small enigmatic genomes across a large radiation of phyla.</title>
        <authorList>
            <person name="Brown C.T."/>
            <person name="Hug L.A."/>
            <person name="Thomas B.C."/>
            <person name="Sharon I."/>
            <person name="Castelle C.J."/>
            <person name="Singh A."/>
            <person name="Wilkins M.J."/>
            <person name="Williams K.H."/>
            <person name="Banfield J.F."/>
        </authorList>
    </citation>
    <scope>NUCLEOTIDE SEQUENCE [LARGE SCALE GENOMIC DNA]</scope>
</reference>
<dbReference type="Pfam" id="PF04188">
    <property type="entry name" value="Mannosyl_trans2"/>
    <property type="match status" value="1"/>
</dbReference>
<keyword evidence="7" id="KW-0256">Endoplasmic reticulum</keyword>
<dbReference type="UniPathway" id="UPA00196"/>
<keyword evidence="9 10" id="KW-0472">Membrane</keyword>
<evidence type="ECO:0000256" key="9">
    <source>
        <dbReference type="ARBA" id="ARBA00023136"/>
    </source>
</evidence>
<dbReference type="AlphaFoldDB" id="A0A0G0PJ62"/>
<proteinExistence type="predicted"/>
<keyword evidence="5" id="KW-0808">Transferase</keyword>
<comment type="caution">
    <text evidence="11">The sequence shown here is derived from an EMBL/GenBank/DDBJ whole genome shotgun (WGS) entry which is preliminary data.</text>
</comment>
<dbReference type="InterPro" id="IPR007315">
    <property type="entry name" value="PIG-V/Gpi18"/>
</dbReference>
<evidence type="ECO:0000256" key="2">
    <source>
        <dbReference type="ARBA" id="ARBA00004687"/>
    </source>
</evidence>
<gene>
    <name evidence="11" type="ORF">UT23_C0005G0032</name>
</gene>
<dbReference type="GO" id="GO:0000009">
    <property type="term" value="F:alpha-1,6-mannosyltransferase activity"/>
    <property type="evidence" value="ECO:0007669"/>
    <property type="project" value="InterPro"/>
</dbReference>
<feature type="transmembrane region" description="Helical" evidence="10">
    <location>
        <begin position="285"/>
        <end position="308"/>
    </location>
</feature>